<dbReference type="AlphaFoldDB" id="A0A368HFT2"/>
<gene>
    <name evidence="3" type="ORF">C4900_09605</name>
</gene>
<evidence type="ECO:0000259" key="2">
    <source>
        <dbReference type="Pfam" id="PF11740"/>
    </source>
</evidence>
<feature type="coiled-coil region" evidence="1">
    <location>
        <begin position="100"/>
        <end position="127"/>
    </location>
</feature>
<dbReference type="Proteomes" id="UP000253250">
    <property type="component" value="Unassembled WGS sequence"/>
</dbReference>
<organism evidence="3 4">
    <name type="scientific">Acidiferrobacter thiooxydans</name>
    <dbReference type="NCBI Taxonomy" id="163359"/>
    <lineage>
        <taxon>Bacteria</taxon>
        <taxon>Pseudomonadati</taxon>
        <taxon>Pseudomonadota</taxon>
        <taxon>Gammaproteobacteria</taxon>
        <taxon>Acidiferrobacterales</taxon>
        <taxon>Acidiferrobacteraceae</taxon>
        <taxon>Acidiferrobacter</taxon>
    </lineage>
</organism>
<reference evidence="3 4" key="1">
    <citation type="submission" date="2018-02" db="EMBL/GenBank/DDBJ databases">
        <title>Insights into the biology of acidophilic members of the Acidiferrobacteraceae family derived from comparative genomic analyses.</title>
        <authorList>
            <person name="Issotta F."/>
            <person name="Thyssen C."/>
            <person name="Mena C."/>
            <person name="Moya A."/>
            <person name="Bellenberg S."/>
            <person name="Sproer C."/>
            <person name="Covarrubias P.C."/>
            <person name="Sand W."/>
            <person name="Quatrini R."/>
            <person name="Vera M."/>
        </authorList>
    </citation>
    <scope>NUCLEOTIDE SEQUENCE [LARGE SCALE GENOMIC DNA]</scope>
    <source>
        <strain evidence="4">m-1</strain>
    </source>
</reference>
<comment type="caution">
    <text evidence="3">The sequence shown here is derived from an EMBL/GenBank/DDBJ whole genome shotgun (WGS) entry which is preliminary data.</text>
</comment>
<dbReference type="EMBL" id="PSYR01000002">
    <property type="protein sequence ID" value="RCN56112.1"/>
    <property type="molecule type" value="Genomic_DNA"/>
</dbReference>
<name>A0A368HFT2_9GAMM</name>
<evidence type="ECO:0000313" key="4">
    <source>
        <dbReference type="Proteomes" id="UP000253250"/>
    </source>
</evidence>
<proteinExistence type="predicted"/>
<keyword evidence="1" id="KW-0175">Coiled coil</keyword>
<evidence type="ECO:0000313" key="3">
    <source>
        <dbReference type="EMBL" id="RCN56112.1"/>
    </source>
</evidence>
<dbReference type="OrthoDB" id="583532at2"/>
<accession>A0A368HFT2</accession>
<evidence type="ECO:0000256" key="1">
    <source>
        <dbReference type="SAM" id="Coils"/>
    </source>
</evidence>
<keyword evidence="4" id="KW-1185">Reference proteome</keyword>
<dbReference type="InterPro" id="IPR021104">
    <property type="entry name" value="KfrA_DNA-bd_N"/>
</dbReference>
<feature type="domain" description="KfrA N-terminal DNA-binding" evidence="2">
    <location>
        <begin position="13"/>
        <end position="127"/>
    </location>
</feature>
<dbReference type="Pfam" id="PF11740">
    <property type="entry name" value="KfrA_N"/>
    <property type="match status" value="1"/>
</dbReference>
<sequence length="183" mass="20065">MQGGWLMPRTGITREQVFTVADRLADQGIAPTVASVRSDLGKGSFTTINQHLGEWKALKWKTEGLTASLPPAVESKARESLAVLWQFAAREAEQAIERIREAALRDVSELQEALEDAQRQCAALGTERLELHKHLGKAHETIAALTAEIARLSESLGASAARLEDVEARLETILRDHSHPRSA</sequence>
<protein>
    <recommendedName>
        <fullName evidence="2">KfrA N-terminal DNA-binding domain-containing protein</fullName>
    </recommendedName>
</protein>